<evidence type="ECO:0000313" key="3">
    <source>
        <dbReference type="Proteomes" id="UP000245489"/>
    </source>
</evidence>
<reference evidence="2 3" key="1">
    <citation type="submission" date="2018-05" db="EMBL/GenBank/DDBJ databases">
        <title>Genomic Encyclopedia of Archaeal and Bacterial Type Strains, Phase II (KMG-II): from individual species to whole genera.</title>
        <authorList>
            <person name="Goeker M."/>
        </authorList>
    </citation>
    <scope>NUCLEOTIDE SEQUENCE [LARGE SCALE GENOMIC DNA]</scope>
    <source>
        <strain evidence="2 3">DSM 22214</strain>
    </source>
</reference>
<dbReference type="AlphaFoldDB" id="A0A316EB20"/>
<dbReference type="PANTHER" id="PTHR42754:SF1">
    <property type="entry name" value="LIPOPROTEIN"/>
    <property type="match status" value="1"/>
</dbReference>
<dbReference type="OrthoDB" id="1523346at2"/>
<dbReference type="Pfam" id="PF13585">
    <property type="entry name" value="CHU_C"/>
    <property type="match status" value="1"/>
</dbReference>
<dbReference type="EMBL" id="QGGO01000007">
    <property type="protein sequence ID" value="PWK27327.1"/>
    <property type="molecule type" value="Genomic_DNA"/>
</dbReference>
<sequence length="772" mass="83641">MNRHSFVKLFCRKSFLLLFLYALLHVCISTHAQTTPPSILWKKTLGGTLNETLNSTYETTDGGYILGGQTSSSDGDVQGSRKGLLDAWVVKINATGTIEWQKDFGGSRDDVVTSVKETSDQGFIVEGYTASTDGDFSTNHGGTDIFVIKLSKTGFVEWTKCFGGTLDEKSGEIVVSSEGGYLFTGSAKSFNGDLTGQSPSDADAWVMKISSTGTIQWQRLFNGPYTDICKAAKQLPDKNYVLVNNTGTVAGTNQREDIFVSIVKPNGNVSSQASYGGSRQEFASCLELTPDGGFVILGKTNSNNGSVTQNQGDFDVWILKMNASASLQWKKTFGGSRVDGGVSTEAWGSIHATDDDGYIFTSSTNSTDGDVAIPTTAWSGSQARVWVVKLNCKQNIQWQQVLGGNAGDYGIFAKQNSDRSYFITANATSNDGDVTGNKGSRDFWLIKTNPEPKLKPNLAVSGSIPFCEGNSIKLNGDLGPLYNYQWQKDDVDILGETSTRLTVSQSGTYKIVAKSKDCPKPQADTSIIVVVTPKPVLVLPKDTTFCTTPMKLIVGTTTPVSGATYAWSSGETTSAITPTANGKYEVTVSAGGCVVKTASNVKKGTLPLVNLPTQIEDCFDVSTPYILSAGTDATWKYRWLPNNETSNNINISQAGTYKVKVTNADNCSVEKTVQMILKCVSKIYAPNIFTPNADGNNDAFLIVAQDVTDFELKIYDRWGELVFMTISQTDGWDGVYRGQNAPEGTYTWQMKYKNSNQPFEILTKSGTVMLTR</sequence>
<dbReference type="RefSeq" id="WP_109742405.1">
    <property type="nucleotide sequence ID" value="NZ_QGGO01000007.1"/>
</dbReference>
<dbReference type="InterPro" id="IPR013783">
    <property type="entry name" value="Ig-like_fold"/>
</dbReference>
<accession>A0A316EB20</accession>
<evidence type="ECO:0000256" key="1">
    <source>
        <dbReference type="SAM" id="SignalP"/>
    </source>
</evidence>
<dbReference type="Proteomes" id="UP000245489">
    <property type="component" value="Unassembled WGS sequence"/>
</dbReference>
<gene>
    <name evidence="2" type="ORF">LV89_01640</name>
</gene>
<organism evidence="2 3">
    <name type="scientific">Arcicella aurantiaca</name>
    <dbReference type="NCBI Taxonomy" id="591202"/>
    <lineage>
        <taxon>Bacteria</taxon>
        <taxon>Pseudomonadati</taxon>
        <taxon>Bacteroidota</taxon>
        <taxon>Cytophagia</taxon>
        <taxon>Cytophagales</taxon>
        <taxon>Flectobacillaceae</taxon>
        <taxon>Arcicella</taxon>
    </lineage>
</organism>
<protein>
    <submittedName>
        <fullName evidence="2">Gliding motility-associated-like protein</fullName>
    </submittedName>
</protein>
<evidence type="ECO:0000313" key="2">
    <source>
        <dbReference type="EMBL" id="PWK27327.1"/>
    </source>
</evidence>
<comment type="caution">
    <text evidence="2">The sequence shown here is derived from an EMBL/GenBank/DDBJ whole genome shotgun (WGS) entry which is preliminary data.</text>
</comment>
<proteinExistence type="predicted"/>
<dbReference type="Gene3D" id="2.60.40.10">
    <property type="entry name" value="Immunoglobulins"/>
    <property type="match status" value="1"/>
</dbReference>
<dbReference type="NCBIfam" id="TIGR04131">
    <property type="entry name" value="Bac_Flav_CTERM"/>
    <property type="match status" value="1"/>
</dbReference>
<name>A0A316EB20_9BACT</name>
<dbReference type="InterPro" id="IPR026341">
    <property type="entry name" value="T9SS_type_B"/>
</dbReference>
<feature type="chain" id="PRO_5016451647" evidence="1">
    <location>
        <begin position="33"/>
        <end position="772"/>
    </location>
</feature>
<keyword evidence="3" id="KW-1185">Reference proteome</keyword>
<dbReference type="PANTHER" id="PTHR42754">
    <property type="entry name" value="ENDOGLUCANASE"/>
    <property type="match status" value="1"/>
</dbReference>
<feature type="signal peptide" evidence="1">
    <location>
        <begin position="1"/>
        <end position="32"/>
    </location>
</feature>
<keyword evidence="1" id="KW-0732">Signal</keyword>